<keyword evidence="3" id="KW-1185">Reference proteome</keyword>
<gene>
    <name evidence="2" type="ordered locus">RAF_ORF0064</name>
</gene>
<dbReference type="PANTHER" id="PTHR39176">
    <property type="entry name" value="PERIPLASMIC PROTEIN-RELATED"/>
    <property type="match status" value="1"/>
</dbReference>
<dbReference type="KEGG" id="raf:RAF_ORF0064"/>
<dbReference type="Gene3D" id="1.20.1270.180">
    <property type="match status" value="1"/>
</dbReference>
<sequence>MIQGDMNYCVAAEYKKVDKKLNQIYQEILKHISDKREQVNLLKKSPNLWIKYRDADCEFRSFGVYGGSVYPMILLMCLTSYRKNRRAYKKEFEAMLKCEEGNLSCPFIIKTQNLGFFVDISS</sequence>
<accession>C3PM79</accession>
<reference evidence="2 3" key="1">
    <citation type="journal article" date="2009" name="BMC Genomics">
        <title>Analysis of the Rickettsia africae genome reveals that virulence acquisition in Rickettsia species may be explained by genome reduction.</title>
        <authorList>
            <person name="Fournier P.-E."/>
            <person name="El Karkouri K."/>
            <person name="Leroy Q."/>
            <person name="Robert C."/>
            <person name="Giumelli B."/>
            <person name="Renesto P."/>
            <person name="Socolovschi C."/>
            <person name="Parola P."/>
            <person name="Audic S."/>
            <person name="Raoult D."/>
        </authorList>
    </citation>
    <scope>NUCLEOTIDE SEQUENCE [LARGE SCALE GENOMIC DNA]</scope>
    <source>
        <strain evidence="2 3">ESF-5</strain>
    </source>
</reference>
<dbReference type="Pfam" id="PF07007">
    <property type="entry name" value="LprI"/>
    <property type="match status" value="1"/>
</dbReference>
<feature type="domain" description="Lysozyme inhibitor LprI-like N-terminal" evidence="1">
    <location>
        <begin position="3"/>
        <end position="86"/>
    </location>
</feature>
<dbReference type="InterPro" id="IPR009739">
    <property type="entry name" value="LprI-like_N"/>
</dbReference>
<evidence type="ECO:0000313" key="3">
    <source>
        <dbReference type="Proteomes" id="UP000002305"/>
    </source>
</evidence>
<evidence type="ECO:0000259" key="1">
    <source>
        <dbReference type="Pfam" id="PF07007"/>
    </source>
</evidence>
<evidence type="ECO:0000313" key="2">
    <source>
        <dbReference type="EMBL" id="ACP53039.1"/>
    </source>
</evidence>
<organism evidence="2 3">
    <name type="scientific">Rickettsia africae (strain ESF-5)</name>
    <dbReference type="NCBI Taxonomy" id="347255"/>
    <lineage>
        <taxon>Bacteria</taxon>
        <taxon>Pseudomonadati</taxon>
        <taxon>Pseudomonadota</taxon>
        <taxon>Alphaproteobacteria</taxon>
        <taxon>Rickettsiales</taxon>
        <taxon>Rickettsiaceae</taxon>
        <taxon>Rickettsieae</taxon>
        <taxon>Rickettsia</taxon>
        <taxon>spotted fever group</taxon>
    </lineage>
</organism>
<protein>
    <recommendedName>
        <fullName evidence="1">Lysozyme inhibitor LprI-like N-terminal domain-containing protein</fullName>
    </recommendedName>
</protein>
<proteinExistence type="predicted"/>
<dbReference type="EMBL" id="CP001612">
    <property type="protein sequence ID" value="ACP53039.1"/>
    <property type="molecule type" value="Genomic_DNA"/>
</dbReference>
<dbReference type="AlphaFoldDB" id="C3PM79"/>
<dbReference type="Proteomes" id="UP000002305">
    <property type="component" value="Chromosome"/>
</dbReference>
<dbReference type="PANTHER" id="PTHR39176:SF1">
    <property type="entry name" value="PERIPLASMIC PROTEIN"/>
    <property type="match status" value="1"/>
</dbReference>
<dbReference type="HOGENOM" id="CLU_128596_4_2_5"/>
<name>C3PM79_RICAE</name>
<dbReference type="RefSeq" id="WP_012719340.1">
    <property type="nucleotide sequence ID" value="NC_012633.1"/>
</dbReference>